<dbReference type="InterPro" id="IPR007494">
    <property type="entry name" value="Glutaredoxin2_C"/>
</dbReference>
<dbReference type="InterPro" id="IPR036282">
    <property type="entry name" value="Glutathione-S-Trfase_C_sf"/>
</dbReference>
<proteinExistence type="predicted"/>
<organism evidence="2 3">
    <name type="scientific">Pseudomonas asuensis</name>
    <dbReference type="NCBI Taxonomy" id="1825787"/>
    <lineage>
        <taxon>Bacteria</taxon>
        <taxon>Pseudomonadati</taxon>
        <taxon>Pseudomonadota</taxon>
        <taxon>Gammaproteobacteria</taxon>
        <taxon>Pseudomonadales</taxon>
        <taxon>Pseudomonadaceae</taxon>
        <taxon>Pseudomonas</taxon>
    </lineage>
</organism>
<evidence type="ECO:0000313" key="2">
    <source>
        <dbReference type="EMBL" id="GGM27562.1"/>
    </source>
</evidence>
<evidence type="ECO:0000259" key="1">
    <source>
        <dbReference type="Pfam" id="PF04399"/>
    </source>
</evidence>
<keyword evidence="3" id="KW-1185">Reference proteome</keyword>
<dbReference type="Proteomes" id="UP000616499">
    <property type="component" value="Unassembled WGS sequence"/>
</dbReference>
<gene>
    <name evidence="2" type="ORF">GCM10009425_42730</name>
</gene>
<comment type="caution">
    <text evidence="2">The sequence shown here is derived from an EMBL/GenBank/DDBJ whole genome shotgun (WGS) entry which is preliminary data.</text>
</comment>
<dbReference type="Gene3D" id="1.20.1050.10">
    <property type="match status" value="1"/>
</dbReference>
<protein>
    <recommendedName>
        <fullName evidence="1">Glutaredoxin 2 C-terminal domain-containing protein</fullName>
    </recommendedName>
</protein>
<sequence>MIERLFEQALGETLLHKKAVEKMLAGLKVLPLPADNGNTLSWDDVLIYPTLRNLTMVKGLVIPAHVSHYIQAIAALTGTHTYYDRAI</sequence>
<dbReference type="SUPFAM" id="SSF47616">
    <property type="entry name" value="GST C-terminal domain-like"/>
    <property type="match status" value="1"/>
</dbReference>
<dbReference type="EMBL" id="BMNW01000013">
    <property type="protein sequence ID" value="GGM27562.1"/>
    <property type="molecule type" value="Genomic_DNA"/>
</dbReference>
<dbReference type="Pfam" id="PF04399">
    <property type="entry name" value="Glutaredoxin2_C"/>
    <property type="match status" value="1"/>
</dbReference>
<name>A0ABQ2H1V6_9PSED</name>
<feature type="domain" description="Glutaredoxin 2 C-terminal" evidence="1">
    <location>
        <begin position="5"/>
        <end position="86"/>
    </location>
</feature>
<accession>A0ABQ2H1V6</accession>
<evidence type="ECO:0000313" key="3">
    <source>
        <dbReference type="Proteomes" id="UP000616499"/>
    </source>
</evidence>
<reference evidence="3" key="1">
    <citation type="journal article" date="2019" name="Int. J. Syst. Evol. Microbiol.">
        <title>The Global Catalogue of Microorganisms (GCM) 10K type strain sequencing project: providing services to taxonomists for standard genome sequencing and annotation.</title>
        <authorList>
            <consortium name="The Broad Institute Genomics Platform"/>
            <consortium name="The Broad Institute Genome Sequencing Center for Infectious Disease"/>
            <person name="Wu L."/>
            <person name="Ma J."/>
        </authorList>
    </citation>
    <scope>NUCLEOTIDE SEQUENCE [LARGE SCALE GENOMIC DNA]</scope>
    <source>
        <strain evidence="3">JCM 13501</strain>
    </source>
</reference>